<dbReference type="EMBL" id="BAAAQQ010000003">
    <property type="protein sequence ID" value="GAA2119578.1"/>
    <property type="molecule type" value="Genomic_DNA"/>
</dbReference>
<dbReference type="Pfam" id="PF00583">
    <property type="entry name" value="Acetyltransf_1"/>
    <property type="match status" value="1"/>
</dbReference>
<dbReference type="InterPro" id="IPR000182">
    <property type="entry name" value="GNAT_dom"/>
</dbReference>
<feature type="domain" description="N-acetyltransferase" evidence="2">
    <location>
        <begin position="1"/>
        <end position="134"/>
    </location>
</feature>
<dbReference type="PROSITE" id="PS51186">
    <property type="entry name" value="GNAT"/>
    <property type="match status" value="1"/>
</dbReference>
<dbReference type="Proteomes" id="UP001500575">
    <property type="component" value="Unassembled WGS sequence"/>
</dbReference>
<evidence type="ECO:0000256" key="1">
    <source>
        <dbReference type="ARBA" id="ARBA00022679"/>
    </source>
</evidence>
<dbReference type="InterPro" id="IPR016181">
    <property type="entry name" value="Acyl_CoA_acyltransferase"/>
</dbReference>
<gene>
    <name evidence="3" type="ORF">GCM10009843_12420</name>
</gene>
<name>A0ABN2XZP5_9ACTN</name>
<sequence length="145" mass="15497">MSELEHRNLGGEAWPFGFVAQGVGGEVPTAHWFVADADGPLVGHAVVSVAAEIAELQRISVDAEHRRTGLATRLLATIEDLAVELGADRVLLEVREDNDGARAFYAAAGYAVLDRRPRYYADGTAAEVMIKHLSEADRTSTAAPA</sequence>
<organism evidence="3 4">
    <name type="scientific">Nocardioides bigeumensis</name>
    <dbReference type="NCBI Taxonomy" id="433657"/>
    <lineage>
        <taxon>Bacteria</taxon>
        <taxon>Bacillati</taxon>
        <taxon>Actinomycetota</taxon>
        <taxon>Actinomycetes</taxon>
        <taxon>Propionibacteriales</taxon>
        <taxon>Nocardioidaceae</taxon>
        <taxon>Nocardioides</taxon>
    </lineage>
</organism>
<protein>
    <recommendedName>
        <fullName evidence="2">N-acetyltransferase domain-containing protein</fullName>
    </recommendedName>
</protein>
<proteinExistence type="predicted"/>
<dbReference type="CDD" id="cd04301">
    <property type="entry name" value="NAT_SF"/>
    <property type="match status" value="1"/>
</dbReference>
<dbReference type="PANTHER" id="PTHR13947:SF37">
    <property type="entry name" value="LD18367P"/>
    <property type="match status" value="1"/>
</dbReference>
<reference evidence="3 4" key="1">
    <citation type="journal article" date="2019" name="Int. J. Syst. Evol. Microbiol.">
        <title>The Global Catalogue of Microorganisms (GCM) 10K type strain sequencing project: providing services to taxonomists for standard genome sequencing and annotation.</title>
        <authorList>
            <consortium name="The Broad Institute Genomics Platform"/>
            <consortium name="The Broad Institute Genome Sequencing Center for Infectious Disease"/>
            <person name="Wu L."/>
            <person name="Ma J."/>
        </authorList>
    </citation>
    <scope>NUCLEOTIDE SEQUENCE [LARGE SCALE GENOMIC DNA]</scope>
    <source>
        <strain evidence="3 4">JCM 16021</strain>
    </source>
</reference>
<evidence type="ECO:0000313" key="4">
    <source>
        <dbReference type="Proteomes" id="UP001500575"/>
    </source>
</evidence>
<dbReference type="Gene3D" id="3.40.630.30">
    <property type="match status" value="1"/>
</dbReference>
<keyword evidence="1" id="KW-0808">Transferase</keyword>
<keyword evidence="4" id="KW-1185">Reference proteome</keyword>
<dbReference type="PANTHER" id="PTHR13947">
    <property type="entry name" value="GNAT FAMILY N-ACETYLTRANSFERASE"/>
    <property type="match status" value="1"/>
</dbReference>
<accession>A0ABN2XZP5</accession>
<comment type="caution">
    <text evidence="3">The sequence shown here is derived from an EMBL/GenBank/DDBJ whole genome shotgun (WGS) entry which is preliminary data.</text>
</comment>
<evidence type="ECO:0000313" key="3">
    <source>
        <dbReference type="EMBL" id="GAA2119578.1"/>
    </source>
</evidence>
<evidence type="ECO:0000259" key="2">
    <source>
        <dbReference type="PROSITE" id="PS51186"/>
    </source>
</evidence>
<dbReference type="InterPro" id="IPR050769">
    <property type="entry name" value="NAT_camello-type"/>
</dbReference>
<dbReference type="SUPFAM" id="SSF55729">
    <property type="entry name" value="Acyl-CoA N-acyltransferases (Nat)"/>
    <property type="match status" value="1"/>
</dbReference>